<feature type="domain" description="Tc1-like transposase DDE" evidence="2">
    <location>
        <begin position="161"/>
        <end position="306"/>
    </location>
</feature>
<proteinExistence type="predicted"/>
<comment type="caution">
    <text evidence="3">The sequence shown here is derived from an EMBL/GenBank/DDBJ whole genome shotgun (WGS) entry which is preliminary data.</text>
</comment>
<reference evidence="3" key="1">
    <citation type="journal article" date="2015" name="Nature">
        <title>Complex archaea that bridge the gap between prokaryotes and eukaryotes.</title>
        <authorList>
            <person name="Spang A."/>
            <person name="Saw J.H."/>
            <person name="Jorgensen S.L."/>
            <person name="Zaremba-Niedzwiedzka K."/>
            <person name="Martijn J."/>
            <person name="Lind A.E."/>
            <person name="van Eijk R."/>
            <person name="Schleper C."/>
            <person name="Guy L."/>
            <person name="Ettema T.J."/>
        </authorList>
    </citation>
    <scope>NUCLEOTIDE SEQUENCE</scope>
</reference>
<name>A0A0F9EN36_9ZZZZ</name>
<dbReference type="InterPro" id="IPR047655">
    <property type="entry name" value="Transpos_IS630-like"/>
</dbReference>
<dbReference type="InterPro" id="IPR038717">
    <property type="entry name" value="Tc1-like_DDE_dom"/>
</dbReference>
<sequence length="351" mass="39925">MSFEPGSSSTPPMACATTRLPPAWTRQGRSSASGANATSNRALPACWSNLVAGAQLAFPPSVVLSIKALACELPHEHELPLSQLSIPEIRAEAISRGIVASIGKTTVWRWLSEDAIRPWTHRSWVFPRDPAFQEKADRVLELYEGFWNGEPLGEKDFILSTDEKTSIQARRRTHPTLRPSAGRPMRVEHEYDRAGAWAYFAAWDVRRAQIYGRCERKTGIAPFSRLVAQVMDQEPYRSAQRVFWIMDNGSSHRGKACVQRLTSQWPTIIPVHTPIHASWLNQIEIYFSILQRKVLTPNDFSSIEEVANRLARFEKHYEKVATPFQWKFTRKDLDKLLEKLQDHDNALRPAA</sequence>
<evidence type="ECO:0000313" key="3">
    <source>
        <dbReference type="EMBL" id="KKL25253.1"/>
    </source>
</evidence>
<gene>
    <name evidence="3" type="ORF">LCGC14_2407160</name>
</gene>
<dbReference type="EMBL" id="LAZR01036287">
    <property type="protein sequence ID" value="KKL25253.1"/>
    <property type="molecule type" value="Genomic_DNA"/>
</dbReference>
<accession>A0A0F9EN36</accession>
<feature type="compositionally biased region" description="Polar residues" evidence="1">
    <location>
        <begin position="1"/>
        <end position="11"/>
    </location>
</feature>
<dbReference type="AlphaFoldDB" id="A0A0F9EN36"/>
<protein>
    <recommendedName>
        <fullName evidence="2">Tc1-like transposase DDE domain-containing protein</fullName>
    </recommendedName>
</protein>
<dbReference type="Gene3D" id="3.30.420.10">
    <property type="entry name" value="Ribonuclease H-like superfamily/Ribonuclease H"/>
    <property type="match status" value="1"/>
</dbReference>
<dbReference type="GO" id="GO:0003676">
    <property type="term" value="F:nucleic acid binding"/>
    <property type="evidence" value="ECO:0007669"/>
    <property type="project" value="InterPro"/>
</dbReference>
<evidence type="ECO:0000259" key="2">
    <source>
        <dbReference type="Pfam" id="PF13358"/>
    </source>
</evidence>
<dbReference type="InterPro" id="IPR036397">
    <property type="entry name" value="RNaseH_sf"/>
</dbReference>
<dbReference type="NCBIfam" id="NF033545">
    <property type="entry name" value="transpos_IS630"/>
    <property type="match status" value="1"/>
</dbReference>
<feature type="region of interest" description="Disordered" evidence="1">
    <location>
        <begin position="1"/>
        <end position="36"/>
    </location>
</feature>
<organism evidence="3">
    <name type="scientific">marine sediment metagenome</name>
    <dbReference type="NCBI Taxonomy" id="412755"/>
    <lineage>
        <taxon>unclassified sequences</taxon>
        <taxon>metagenomes</taxon>
        <taxon>ecological metagenomes</taxon>
    </lineage>
</organism>
<evidence type="ECO:0000256" key="1">
    <source>
        <dbReference type="SAM" id="MobiDB-lite"/>
    </source>
</evidence>
<dbReference type="Pfam" id="PF13358">
    <property type="entry name" value="DDE_3"/>
    <property type="match status" value="1"/>
</dbReference>
<feature type="compositionally biased region" description="Polar residues" evidence="1">
    <location>
        <begin position="27"/>
        <end position="36"/>
    </location>
</feature>